<gene>
    <name evidence="1" type="ORF">ABB28_02325</name>
</gene>
<evidence type="ECO:0000313" key="1">
    <source>
        <dbReference type="EMBL" id="KRG76653.1"/>
    </source>
</evidence>
<dbReference type="EMBL" id="LDJK01000007">
    <property type="protein sequence ID" value="KRG76653.1"/>
    <property type="molecule type" value="Genomic_DNA"/>
</dbReference>
<evidence type="ECO:0000313" key="2">
    <source>
        <dbReference type="Proteomes" id="UP000051386"/>
    </source>
</evidence>
<name>A0A0R0D3G6_9GAMM</name>
<proteinExistence type="predicted"/>
<dbReference type="Proteomes" id="UP000051386">
    <property type="component" value="Unassembled WGS sequence"/>
</dbReference>
<dbReference type="RefSeq" id="WP_057507069.1">
    <property type="nucleotide sequence ID" value="NZ_JANUEG010000007.1"/>
</dbReference>
<dbReference type="Pfam" id="PF09482">
    <property type="entry name" value="OrgA_MxiK"/>
    <property type="match status" value="1"/>
</dbReference>
<comment type="caution">
    <text evidence="1">The sequence shown here is derived from an EMBL/GenBank/DDBJ whole genome shotgun (WGS) entry which is preliminary data.</text>
</comment>
<dbReference type="PATRIC" id="fig|517011.3.peg.2820"/>
<dbReference type="AlphaFoldDB" id="A0A0R0D3G6"/>
<organism evidence="1 2">
    <name type="scientific">Stenotrophomonas chelatiphaga</name>
    <dbReference type="NCBI Taxonomy" id="517011"/>
    <lineage>
        <taxon>Bacteria</taxon>
        <taxon>Pseudomonadati</taxon>
        <taxon>Pseudomonadota</taxon>
        <taxon>Gammaproteobacteria</taxon>
        <taxon>Lysobacterales</taxon>
        <taxon>Lysobacteraceae</taxon>
        <taxon>Stenotrophomonas</taxon>
    </lineage>
</organism>
<sequence>MHERLRILHDPVAYYRPWQAAPAALSASQRSALNRWLCQAHRLPPAPADEGTPAPLVDRLTRGWGRIPTAAWLLACAGHRRHVLGARWLATQPPALHAFLRLGFPEAGVRWSQPPPPTMLLAWGGQQLQQGLRSQLPDWLHARIALWFEGLPALPEEALAGVHPFDMTCFLSAWNHAEDLS</sequence>
<evidence type="ECO:0008006" key="3">
    <source>
        <dbReference type="Google" id="ProtNLM"/>
    </source>
</evidence>
<accession>A0A0R0D3G6</accession>
<dbReference type="InterPro" id="IPR013388">
    <property type="entry name" value="T3SS_OrgA/MxiK"/>
</dbReference>
<reference evidence="1 2" key="1">
    <citation type="submission" date="2015-05" db="EMBL/GenBank/DDBJ databases">
        <title>Genome sequencing and analysis of members of genus Stenotrophomonas.</title>
        <authorList>
            <person name="Patil P.P."/>
            <person name="Midha S."/>
            <person name="Patil P.B."/>
        </authorList>
    </citation>
    <scope>NUCLEOTIDE SEQUENCE [LARGE SCALE GENOMIC DNA]</scope>
    <source>
        <strain evidence="1 2">DSM 21508</strain>
    </source>
</reference>
<protein>
    <recommendedName>
        <fullName evidence="3">Type III secretion protein</fullName>
    </recommendedName>
</protein>
<keyword evidence="2" id="KW-1185">Reference proteome</keyword>